<keyword evidence="9" id="KW-1185">Reference proteome</keyword>
<sequence>MASPNHLQVPRESVSTTITASTQPEIRLYPRRFLILALFIFLSASNSLQWIEYSIIAETVVDYWGVSYNWVDWTSMIYMLTYAILIFPGSWFLDRFGLRKSVLLAAFGNCLGSWLKILSVDPSHFWLTFLAQTIDGASQTFILGIPSHLAATWFGHNEVSTACAAGVFGNQLGIAIGFILPPWLVQNGSKEAVGRDLNVLFMVSAVANTIIFLMIIFFFKNKPPSAPSYAQLRTTTTDEPSGYLVDMKALCKHCSFILLLLAYGINVGVFYVISTLLSQMISRYHKGASTETGTIGLLMVVGGMAGSVICGYLLDKFHKFKLTTVIVYLLSAVGMLAFTFTIHLDLWITFLTATFLGFFMTGYLPVGFEFGAELTYPASEGTTSGLLNLFAQLFGIGMIIGMGQVIRHIDVFWCNVMLSAFLLIGMGLTLMIKAELRRFNSQAQRLEGAAFDNTNFATEEVRPPSAASVSQSVPPSFY</sequence>
<dbReference type="Gene3D" id="1.20.1250.20">
    <property type="entry name" value="MFS general substrate transporter like domains"/>
    <property type="match status" value="2"/>
</dbReference>
<dbReference type="GO" id="GO:0020037">
    <property type="term" value="F:heme binding"/>
    <property type="evidence" value="ECO:0007669"/>
    <property type="project" value="TreeGrafter"/>
</dbReference>
<dbReference type="WBParaSite" id="BXY_1701900.1">
    <property type="protein sequence ID" value="BXY_1701900.1"/>
    <property type="gene ID" value="BXY_1701900"/>
</dbReference>
<feature type="transmembrane region" description="Helical" evidence="5">
    <location>
        <begin position="346"/>
        <end position="366"/>
    </location>
</feature>
<dbReference type="Proteomes" id="UP000659654">
    <property type="component" value="Unassembled WGS sequence"/>
</dbReference>
<evidence type="ECO:0000256" key="2">
    <source>
        <dbReference type="ARBA" id="ARBA00022692"/>
    </source>
</evidence>
<dbReference type="Proteomes" id="UP000095284">
    <property type="component" value="Unplaced"/>
</dbReference>
<keyword evidence="2 5" id="KW-0812">Transmembrane</keyword>
<keyword evidence="4 5" id="KW-0472">Membrane</keyword>
<evidence type="ECO:0000313" key="7">
    <source>
        <dbReference type="EMBL" id="CAD5217584.1"/>
    </source>
</evidence>
<dbReference type="PANTHER" id="PTHR10924:SF4">
    <property type="entry name" value="GH15861P"/>
    <property type="match status" value="1"/>
</dbReference>
<dbReference type="OrthoDB" id="422206at2759"/>
<feature type="transmembrane region" description="Helical" evidence="5">
    <location>
        <begin position="294"/>
        <end position="315"/>
    </location>
</feature>
<dbReference type="GO" id="GO:0015232">
    <property type="term" value="F:heme transmembrane transporter activity"/>
    <property type="evidence" value="ECO:0007669"/>
    <property type="project" value="TreeGrafter"/>
</dbReference>
<protein>
    <submittedName>
        <fullName evidence="7">(pine wood nematode) hypothetical protein</fullName>
    </submittedName>
    <submittedName>
        <fullName evidence="10">MFS domain-containing protein</fullName>
    </submittedName>
</protein>
<feature type="transmembrane region" description="Helical" evidence="5">
    <location>
        <begin position="412"/>
        <end position="432"/>
    </location>
</feature>
<dbReference type="AlphaFoldDB" id="A0A1I7SVE3"/>
<feature type="transmembrane region" description="Helical" evidence="5">
    <location>
        <begin position="386"/>
        <end position="406"/>
    </location>
</feature>
<reference evidence="7" key="2">
    <citation type="submission" date="2020-09" db="EMBL/GenBank/DDBJ databases">
        <authorList>
            <person name="Kikuchi T."/>
        </authorList>
    </citation>
    <scope>NUCLEOTIDE SEQUENCE</scope>
    <source>
        <strain evidence="7">Ka4C1</strain>
    </source>
</reference>
<proteinExistence type="predicted"/>
<feature type="domain" description="Major facilitator superfamily (MFS) profile" evidence="6">
    <location>
        <begin position="32"/>
        <end position="437"/>
    </location>
</feature>
<gene>
    <name evidence="7" type="ORF">BXYJ_LOCUS5108</name>
</gene>
<evidence type="ECO:0000313" key="8">
    <source>
        <dbReference type="Proteomes" id="UP000095284"/>
    </source>
</evidence>
<evidence type="ECO:0000256" key="5">
    <source>
        <dbReference type="SAM" id="Phobius"/>
    </source>
</evidence>
<keyword evidence="3 5" id="KW-1133">Transmembrane helix</keyword>
<dbReference type="InterPro" id="IPR049680">
    <property type="entry name" value="FLVCR1-2_SLC49-like"/>
</dbReference>
<evidence type="ECO:0000256" key="3">
    <source>
        <dbReference type="ARBA" id="ARBA00022989"/>
    </source>
</evidence>
<dbReference type="InterPro" id="IPR011701">
    <property type="entry name" value="MFS"/>
</dbReference>
<feature type="transmembrane region" description="Helical" evidence="5">
    <location>
        <begin position="33"/>
        <end position="56"/>
    </location>
</feature>
<feature type="transmembrane region" description="Helical" evidence="5">
    <location>
        <begin position="199"/>
        <end position="219"/>
    </location>
</feature>
<reference evidence="10" key="1">
    <citation type="submission" date="2016-11" db="UniProtKB">
        <authorList>
            <consortium name="WormBaseParasite"/>
        </authorList>
    </citation>
    <scope>IDENTIFICATION</scope>
</reference>
<evidence type="ECO:0000313" key="9">
    <source>
        <dbReference type="Proteomes" id="UP000659654"/>
    </source>
</evidence>
<evidence type="ECO:0000313" key="10">
    <source>
        <dbReference type="WBParaSite" id="BXY_1701900.1"/>
    </source>
</evidence>
<evidence type="ECO:0000256" key="1">
    <source>
        <dbReference type="ARBA" id="ARBA00004141"/>
    </source>
</evidence>
<feature type="transmembrane region" description="Helical" evidence="5">
    <location>
        <begin position="322"/>
        <end position="340"/>
    </location>
</feature>
<dbReference type="GO" id="GO:0016020">
    <property type="term" value="C:membrane"/>
    <property type="evidence" value="ECO:0007669"/>
    <property type="project" value="UniProtKB-SubCell"/>
</dbReference>
<name>A0A1I7SVE3_BURXY</name>
<dbReference type="PANTHER" id="PTHR10924">
    <property type="entry name" value="MAJOR FACILITATOR SUPERFAMILY PROTEIN-RELATED"/>
    <property type="match status" value="1"/>
</dbReference>
<dbReference type="Proteomes" id="UP000582659">
    <property type="component" value="Unassembled WGS sequence"/>
</dbReference>
<evidence type="ECO:0000259" key="6">
    <source>
        <dbReference type="PROSITE" id="PS50850"/>
    </source>
</evidence>
<dbReference type="GO" id="GO:0097037">
    <property type="term" value="P:heme export"/>
    <property type="evidence" value="ECO:0007669"/>
    <property type="project" value="TreeGrafter"/>
</dbReference>
<dbReference type="SUPFAM" id="SSF103473">
    <property type="entry name" value="MFS general substrate transporter"/>
    <property type="match status" value="1"/>
</dbReference>
<dbReference type="SMR" id="A0A1I7SVE3"/>
<feature type="transmembrane region" description="Helical" evidence="5">
    <location>
        <begin position="76"/>
        <end position="94"/>
    </location>
</feature>
<dbReference type="EMBL" id="CAJFCV020000002">
    <property type="protein sequence ID" value="CAG9101318.1"/>
    <property type="molecule type" value="Genomic_DNA"/>
</dbReference>
<organism evidence="8 10">
    <name type="scientific">Bursaphelenchus xylophilus</name>
    <name type="common">Pinewood nematode worm</name>
    <name type="synonym">Aphelenchoides xylophilus</name>
    <dbReference type="NCBI Taxonomy" id="6326"/>
    <lineage>
        <taxon>Eukaryota</taxon>
        <taxon>Metazoa</taxon>
        <taxon>Ecdysozoa</taxon>
        <taxon>Nematoda</taxon>
        <taxon>Chromadorea</taxon>
        <taxon>Rhabditida</taxon>
        <taxon>Tylenchina</taxon>
        <taxon>Tylenchomorpha</taxon>
        <taxon>Aphelenchoidea</taxon>
        <taxon>Aphelenchoididae</taxon>
        <taxon>Bursaphelenchus</taxon>
    </lineage>
</organism>
<feature type="transmembrane region" description="Helical" evidence="5">
    <location>
        <begin position="256"/>
        <end position="274"/>
    </location>
</feature>
<dbReference type="PROSITE" id="PS50850">
    <property type="entry name" value="MFS"/>
    <property type="match status" value="1"/>
</dbReference>
<feature type="transmembrane region" description="Helical" evidence="5">
    <location>
        <begin position="159"/>
        <end position="179"/>
    </location>
</feature>
<dbReference type="eggNOG" id="KOG2563">
    <property type="taxonomic scope" value="Eukaryota"/>
</dbReference>
<dbReference type="Pfam" id="PF07690">
    <property type="entry name" value="MFS_1"/>
    <property type="match status" value="1"/>
</dbReference>
<accession>A0A1I7SVE3</accession>
<dbReference type="CDD" id="cd17398">
    <property type="entry name" value="MFS_FLVCR_like"/>
    <property type="match status" value="1"/>
</dbReference>
<dbReference type="EMBL" id="CAJFDI010000002">
    <property type="protein sequence ID" value="CAD5217584.1"/>
    <property type="molecule type" value="Genomic_DNA"/>
</dbReference>
<dbReference type="InterPro" id="IPR036259">
    <property type="entry name" value="MFS_trans_sf"/>
</dbReference>
<evidence type="ECO:0000256" key="4">
    <source>
        <dbReference type="ARBA" id="ARBA00023136"/>
    </source>
</evidence>
<comment type="subcellular location">
    <subcellularLocation>
        <location evidence="1">Membrane</location>
        <topology evidence="1">Multi-pass membrane protein</topology>
    </subcellularLocation>
</comment>
<dbReference type="InterPro" id="IPR020846">
    <property type="entry name" value="MFS_dom"/>
</dbReference>